<dbReference type="RefSeq" id="WP_143133528.1">
    <property type="nucleotide sequence ID" value="NZ_FPBO01000096.1"/>
</dbReference>
<feature type="signal peptide" evidence="1">
    <location>
        <begin position="1"/>
        <end position="22"/>
    </location>
</feature>
<feature type="non-terminal residue" evidence="2">
    <location>
        <position position="717"/>
    </location>
</feature>
<proteinExistence type="predicted"/>
<evidence type="ECO:0000313" key="3">
    <source>
        <dbReference type="Proteomes" id="UP000199391"/>
    </source>
</evidence>
<accession>A0A1I7M830</accession>
<gene>
    <name evidence="2" type="ORF">SAMN05216552_10961</name>
</gene>
<keyword evidence="1" id="KW-0732">Signal</keyword>
<dbReference type="EMBL" id="FPBO01000096">
    <property type="protein sequence ID" value="SFV18105.1"/>
    <property type="molecule type" value="Genomic_DNA"/>
</dbReference>
<dbReference type="OrthoDB" id="5477914at2"/>
<dbReference type="Gene3D" id="2.130.10.10">
    <property type="entry name" value="YVTN repeat-like/Quinoprotein amine dehydrogenase"/>
    <property type="match status" value="4"/>
</dbReference>
<dbReference type="InterPro" id="IPR015943">
    <property type="entry name" value="WD40/YVTN_repeat-like_dom_sf"/>
</dbReference>
<dbReference type="SUPFAM" id="SSF63829">
    <property type="entry name" value="Calcium-dependent phosphotriesterase"/>
    <property type="match status" value="2"/>
</dbReference>
<dbReference type="STRING" id="1035707.SAMN05216552_10961"/>
<name>A0A1I7M830_9BURK</name>
<dbReference type="Gene3D" id="2.60.40.10">
    <property type="entry name" value="Immunoglobulins"/>
    <property type="match status" value="1"/>
</dbReference>
<feature type="chain" id="PRO_5011442598" evidence="1">
    <location>
        <begin position="23"/>
        <end position="717"/>
    </location>
</feature>
<dbReference type="Pfam" id="PF07494">
    <property type="entry name" value="Reg_prop"/>
    <property type="match status" value="1"/>
</dbReference>
<sequence length="717" mass="79012">MKPRALRSLLLIAMTWAAGASAQQLSLQHYGQKEGLGNLAVTALAQDASGYLWAATENGLFRFDGAGFRRYADEQGLAETYVTALHIGRSGMWVATYEDLYRYQEGRFVPVLMDGKRLPVWPGQKMAEGANGELLLVTEGRLLAITPSRDGAAVRDYFDPARIQAQSELSTIGSIHADPNGGLWMACGQSLCHASQGRVGVKGEADGLPAERWSSMARDAGGTLWIRSEKRIFALPAGADRFEERTPQGDMMRKRMLRTELHVDEQGRVLTNADPGLVRWSGGRWETFGKENGLKTGGGVTAMLRDREGGMWLATLGLGLAHWLGYGNWENWTSAQGLPDDVIISVQRDLQGRLHVGTRSGHATQPPGGRRFAAGPTPPALAGHPWASMALDSGGRLWVGTYSGLLLRHAPERGVTELVARLPMIRQVLPDRSGRMWVVTAKGLRVFPETTRAGAEPPEVEVLDAPGWGPGKRVLGGCVDRQGEQWFVSETDVLRHDGRGWRVLPFGPALGKDKFEKLVCARDGSLWAAGQARTLWRLQVRGAPVATRVDAPVLRGHALQTLYEDSRRWLWVGTDVGFAVWNGSRWRMLNQTHGLSWNDLNGRGFYEDGDGSMWVMTSNGLSHVLRPERLFDVAAPTAVIEGAQRGEREISPASAPLPWSPDPMVFRLASLQFKNRQALRYRVRLLGMDERWSESSLPEVRYAALPAGDYRFQFVAV</sequence>
<protein>
    <submittedName>
        <fullName evidence="2">Two component regulator propeller</fullName>
    </submittedName>
</protein>
<dbReference type="AlphaFoldDB" id="A0A1I7M830"/>
<keyword evidence="3" id="KW-1185">Reference proteome</keyword>
<organism evidence="2 3">
    <name type="scientific">Pseudoduganella namucuonensis</name>
    <dbReference type="NCBI Taxonomy" id="1035707"/>
    <lineage>
        <taxon>Bacteria</taxon>
        <taxon>Pseudomonadati</taxon>
        <taxon>Pseudomonadota</taxon>
        <taxon>Betaproteobacteria</taxon>
        <taxon>Burkholderiales</taxon>
        <taxon>Oxalobacteraceae</taxon>
        <taxon>Telluria group</taxon>
        <taxon>Pseudoduganella</taxon>
    </lineage>
</organism>
<dbReference type="Proteomes" id="UP000199391">
    <property type="component" value="Unassembled WGS sequence"/>
</dbReference>
<evidence type="ECO:0000256" key="1">
    <source>
        <dbReference type="SAM" id="SignalP"/>
    </source>
</evidence>
<dbReference type="InterPro" id="IPR011110">
    <property type="entry name" value="Reg_prop"/>
</dbReference>
<evidence type="ECO:0000313" key="2">
    <source>
        <dbReference type="EMBL" id="SFV18105.1"/>
    </source>
</evidence>
<reference evidence="3" key="1">
    <citation type="submission" date="2016-10" db="EMBL/GenBank/DDBJ databases">
        <authorList>
            <person name="Varghese N."/>
            <person name="Submissions S."/>
        </authorList>
    </citation>
    <scope>NUCLEOTIDE SEQUENCE [LARGE SCALE GENOMIC DNA]</scope>
    <source>
        <strain evidence="3">CGMCC 1.11014</strain>
    </source>
</reference>
<dbReference type="InterPro" id="IPR013783">
    <property type="entry name" value="Ig-like_fold"/>
</dbReference>